<keyword evidence="3" id="KW-0067">ATP-binding</keyword>
<dbReference type="PANTHER" id="PTHR47962">
    <property type="entry name" value="ATP-DEPENDENT HELICASE LHR-RELATED-RELATED"/>
    <property type="match status" value="1"/>
</dbReference>
<dbReference type="InterPro" id="IPR006935">
    <property type="entry name" value="Helicase/UvrB_N"/>
</dbReference>
<dbReference type="InterPro" id="IPR036890">
    <property type="entry name" value="HATPase_C_sf"/>
</dbReference>
<keyword evidence="3" id="KW-0347">Helicase</keyword>
<dbReference type="SUPFAM" id="SSF52540">
    <property type="entry name" value="P-loop containing nucleoside triphosphate hydrolases"/>
    <property type="match status" value="1"/>
</dbReference>
<evidence type="ECO:0000259" key="2">
    <source>
        <dbReference type="PROSITE" id="PS51194"/>
    </source>
</evidence>
<keyword evidence="3" id="KW-0547">Nucleotide-binding</keyword>
<keyword evidence="4" id="KW-1185">Reference proteome</keyword>
<proteinExistence type="predicted"/>
<keyword evidence="3" id="KW-0378">Hydrolase</keyword>
<dbReference type="InterPro" id="IPR001650">
    <property type="entry name" value="Helicase_C-like"/>
</dbReference>
<protein>
    <submittedName>
        <fullName evidence="3">Superfamily II DNA or RNA helicase</fullName>
    </submittedName>
</protein>
<dbReference type="SUPFAM" id="SSF55874">
    <property type="entry name" value="ATPase domain of HSP90 chaperone/DNA topoisomerase II/histidine kinase"/>
    <property type="match status" value="1"/>
</dbReference>
<accession>A0A366HNW7</accession>
<reference evidence="3 4" key="1">
    <citation type="submission" date="2018-06" db="EMBL/GenBank/DDBJ databases">
        <title>Genomic Encyclopedia of Type Strains, Phase IV (KMG-IV): sequencing the most valuable type-strain genomes for metagenomic binning, comparative biology and taxonomic classification.</title>
        <authorList>
            <person name="Goeker M."/>
        </authorList>
    </citation>
    <scope>NUCLEOTIDE SEQUENCE [LARGE SCALE GENOMIC DNA]</scope>
    <source>
        <strain evidence="3 4">DSM 25532</strain>
    </source>
</reference>
<dbReference type="GO" id="GO:0005524">
    <property type="term" value="F:ATP binding"/>
    <property type="evidence" value="ECO:0007669"/>
    <property type="project" value="InterPro"/>
</dbReference>
<dbReference type="PANTHER" id="PTHR47962:SF7">
    <property type="entry name" value="MITOCHONDRIAL ATP-DEPENDENT HELICASE IRC3-RELATED"/>
    <property type="match status" value="1"/>
</dbReference>
<dbReference type="GO" id="GO:0004386">
    <property type="term" value="F:helicase activity"/>
    <property type="evidence" value="ECO:0007669"/>
    <property type="project" value="UniProtKB-KW"/>
</dbReference>
<dbReference type="EMBL" id="QNRR01000003">
    <property type="protein sequence ID" value="RBP45210.1"/>
    <property type="molecule type" value="Genomic_DNA"/>
</dbReference>
<dbReference type="InterPro" id="IPR014001">
    <property type="entry name" value="Helicase_ATP-bd"/>
</dbReference>
<sequence>MKILSEVVQKLNYERLGAYERYKDDILEHYGIEQRVLAGGYAYRQILELVQNGADAILDAHEDNTLLGDGRIQVVLDSKHLYVANTGAPLTDEGLKALLRSHSSPKRGNQIGRFGLGFKSLLKLGGKIDFFTRSRGAIRFEPERCRDELHSRFGVSHCPGLRLAWPLEDAERAKDSTLAQFDWAETIVRVNVPAPDLRDRLRTEISEFPTEFLLFFPVSLQLSLDAGTGSVKELRVFAPSENERVLSVDGNNSRWHLASRQVQTTEPRARDDATHIHSRDSVPLAWAMPIDAAREEAGRFWAFFPTHTLTYLPGILNAPWKVNDDRNAIVGGAWNTLLMQEAAKLIVATLPSLYLESDPGCVIDAFPRRMERKDEEAAPLVEAVWKEFETAAVVPDAAGNLRPASELWRAPKEDVGLTTMWQGLASARALECHVHPSCSQRQRSGRLQVLSERLRANSSSDDEHFPNLLRQEPWRWFSFLTSHELSHCLRVLKLAEAFQNECGPTEWEQVLPNLAIVPIEDGAWITSPKAVFAPPGVILPHGLYPVSQAVASEQDARRILSGVMKVRPLDGAAWHDILSTLRRDIPDWNADLETDRWRVFWKNLRACPFEIGSSFVAGNRTAIRVLRRDETWQPGNEVLKPGMLVDPDVDTSNSGVLVDEIEHERDEKWLEMLGVVELPEGTIELEDHDSLRPWMSYWREFYRTNVSESARWGYLQPFRLRLPRGWALLISLEGEPNAKFSAHLLKRFNQGEFAKKISFGHATVSTYDRIEVPHPLIWILHRYGTVQLGSRTVRLHALVERRHEPVVAMLQQWQDVESALEYLLSAVPEVEICSEEICCLWLGMIEELTTKASLEQDSLGELWRGAARDGVVPDRLWVDEQEVLLEEICVTGSPDLASRARSDGYIVVTLDNATMRLWLDEGARDLAEMMRPEWHHETGPASPLVAAMPELGEVLREDAKHHALCLPVAGLKMRISAESHVTPCLLWESMLILDHQQLSELSRSARLEHVLREVAAAGWLQSDSAEALRLLGDGKVDELRAGVASGSTLEERLFLAVGKRDEPLRQALGELSHVDWIQQCRGLSLAALVLAQLGPATLGALKKTFAEEGLNPPGRWTPAQARAFALSIGFPEEFGTSPDVRRDPEEFVNGPIHLPPLHDFQEDVFHGIRELIKLGNKRRRAVVSLPTGGGKTRVTVQAAVVLVLKPKSLRRTVLWIAQTDELCEQAVQAFRQVWVNLGEDNTELRIVRLWGGNPDPAIDDSGNPVVIVASIQTLNNRIRSSALAWLQCPGLVVVDECHHAIAPSYTNLLRWLDAEAPRAGAPQKDEPPILGLSATPFRMDDEESRRLAQRFDNRWQPVKQENLHARLRGQGVLSEIVSEALESGTGLLPDEIERLAQIPQPWEGIVFENLLEAINQRLAGNSDRNERLVERIRAANERCILLFANSVSHAEEMSARLNLQGIPSAAVSGGTQTIARRYFLKRFQQGKIRVLCNHSVLSTGFDAPKTDMVLISRAVFSPVRYMQIVGRGLRGEKNGGTKLCRIVTVLDNLGRFQDRHPYHFCARYFED</sequence>
<feature type="domain" description="Helicase C-terminal" evidence="2">
    <location>
        <begin position="1424"/>
        <end position="1567"/>
    </location>
</feature>
<dbReference type="PROSITE" id="PS51192">
    <property type="entry name" value="HELICASE_ATP_BIND_1"/>
    <property type="match status" value="1"/>
</dbReference>
<evidence type="ECO:0000313" key="3">
    <source>
        <dbReference type="EMBL" id="RBP45210.1"/>
    </source>
</evidence>
<dbReference type="Pfam" id="PF00271">
    <property type="entry name" value="Helicase_C"/>
    <property type="match status" value="1"/>
</dbReference>
<dbReference type="Gene3D" id="3.30.565.10">
    <property type="entry name" value="Histidine kinase-like ATPase, C-terminal domain"/>
    <property type="match status" value="1"/>
</dbReference>
<dbReference type="InterPro" id="IPR027417">
    <property type="entry name" value="P-loop_NTPase"/>
</dbReference>
<feature type="domain" description="Helicase ATP-binding" evidence="1">
    <location>
        <begin position="1172"/>
        <end position="1354"/>
    </location>
</feature>
<organism evidence="3 4">
    <name type="scientific">Roseimicrobium gellanilyticum</name>
    <dbReference type="NCBI Taxonomy" id="748857"/>
    <lineage>
        <taxon>Bacteria</taxon>
        <taxon>Pseudomonadati</taxon>
        <taxon>Verrucomicrobiota</taxon>
        <taxon>Verrucomicrobiia</taxon>
        <taxon>Verrucomicrobiales</taxon>
        <taxon>Verrucomicrobiaceae</taxon>
        <taxon>Roseimicrobium</taxon>
    </lineage>
</organism>
<dbReference type="SMART" id="SM00490">
    <property type="entry name" value="HELICc"/>
    <property type="match status" value="1"/>
</dbReference>
<name>A0A366HNW7_9BACT</name>
<dbReference type="SMART" id="SM00487">
    <property type="entry name" value="DEXDc"/>
    <property type="match status" value="1"/>
</dbReference>
<dbReference type="RefSeq" id="WP_113958342.1">
    <property type="nucleotide sequence ID" value="NZ_QNRR01000003.1"/>
</dbReference>
<dbReference type="GO" id="GO:0003677">
    <property type="term" value="F:DNA binding"/>
    <property type="evidence" value="ECO:0007669"/>
    <property type="project" value="InterPro"/>
</dbReference>
<gene>
    <name evidence="3" type="ORF">DES53_103208</name>
</gene>
<evidence type="ECO:0000313" key="4">
    <source>
        <dbReference type="Proteomes" id="UP000253426"/>
    </source>
</evidence>
<comment type="caution">
    <text evidence="3">The sequence shown here is derived from an EMBL/GenBank/DDBJ whole genome shotgun (WGS) entry which is preliminary data.</text>
</comment>
<dbReference type="Gene3D" id="3.40.50.300">
    <property type="entry name" value="P-loop containing nucleotide triphosphate hydrolases"/>
    <property type="match status" value="2"/>
</dbReference>
<dbReference type="InterPro" id="IPR052511">
    <property type="entry name" value="ATP-dep_Helicase"/>
</dbReference>
<dbReference type="Pfam" id="PF04851">
    <property type="entry name" value="ResIII"/>
    <property type="match status" value="1"/>
</dbReference>
<dbReference type="Proteomes" id="UP000253426">
    <property type="component" value="Unassembled WGS sequence"/>
</dbReference>
<dbReference type="OrthoDB" id="176198at2"/>
<evidence type="ECO:0000259" key="1">
    <source>
        <dbReference type="PROSITE" id="PS51192"/>
    </source>
</evidence>
<dbReference type="GO" id="GO:0016887">
    <property type="term" value="F:ATP hydrolysis activity"/>
    <property type="evidence" value="ECO:0007669"/>
    <property type="project" value="TreeGrafter"/>
</dbReference>
<dbReference type="NCBIfam" id="NF047352">
    <property type="entry name" value="P_loop_sacsin"/>
    <property type="match status" value="1"/>
</dbReference>
<dbReference type="PROSITE" id="PS51194">
    <property type="entry name" value="HELICASE_CTER"/>
    <property type="match status" value="1"/>
</dbReference>